<dbReference type="Proteomes" id="UP000541352">
    <property type="component" value="Unassembled WGS sequence"/>
</dbReference>
<organism evidence="1 2">
    <name type="scientific">Runella defluvii</name>
    <dbReference type="NCBI Taxonomy" id="370973"/>
    <lineage>
        <taxon>Bacteria</taxon>
        <taxon>Pseudomonadati</taxon>
        <taxon>Bacteroidota</taxon>
        <taxon>Cytophagia</taxon>
        <taxon>Cytophagales</taxon>
        <taxon>Spirosomataceae</taxon>
        <taxon>Runella</taxon>
    </lineage>
</organism>
<evidence type="ECO:0000313" key="1">
    <source>
        <dbReference type="EMBL" id="MBB3836518.1"/>
    </source>
</evidence>
<dbReference type="EMBL" id="JACIBY010000001">
    <property type="protein sequence ID" value="MBB3836518.1"/>
    <property type="molecule type" value="Genomic_DNA"/>
</dbReference>
<gene>
    <name evidence="1" type="ORF">FHS57_000500</name>
</gene>
<sequence>MKTKQIILGLALLAISAISFKAFSFSRLNKEEKIKHITEKMAKKLSLTEEQKTKVFQINLERANGHEEAYKQGRKKEVIYAAVAKWQAELKQVLTTEQAQKLRIN</sequence>
<keyword evidence="2" id="KW-1185">Reference proteome</keyword>
<protein>
    <submittedName>
        <fullName evidence="1">Spy/CpxP family protein refolding chaperone</fullName>
    </submittedName>
</protein>
<accession>A0A7W6ENK6</accession>
<dbReference type="RefSeq" id="WP_183971259.1">
    <property type="nucleotide sequence ID" value="NZ_JACIBY010000001.1"/>
</dbReference>
<proteinExistence type="predicted"/>
<name>A0A7W6ENK6_9BACT</name>
<reference evidence="1 2" key="1">
    <citation type="submission" date="2020-08" db="EMBL/GenBank/DDBJ databases">
        <title>Genomic Encyclopedia of Type Strains, Phase IV (KMG-IV): sequencing the most valuable type-strain genomes for metagenomic binning, comparative biology and taxonomic classification.</title>
        <authorList>
            <person name="Goeker M."/>
        </authorList>
    </citation>
    <scope>NUCLEOTIDE SEQUENCE [LARGE SCALE GENOMIC DNA]</scope>
    <source>
        <strain evidence="1 2">DSM 17976</strain>
    </source>
</reference>
<dbReference type="AlphaFoldDB" id="A0A7W6ENK6"/>
<comment type="caution">
    <text evidence="1">The sequence shown here is derived from an EMBL/GenBank/DDBJ whole genome shotgun (WGS) entry which is preliminary data.</text>
</comment>
<evidence type="ECO:0000313" key="2">
    <source>
        <dbReference type="Proteomes" id="UP000541352"/>
    </source>
</evidence>